<dbReference type="PROSITE" id="PS50908">
    <property type="entry name" value="RWD"/>
    <property type="match status" value="1"/>
</dbReference>
<feature type="compositionally biased region" description="Acidic residues" evidence="1">
    <location>
        <begin position="234"/>
        <end position="245"/>
    </location>
</feature>
<dbReference type="SMART" id="SM00591">
    <property type="entry name" value="RWD"/>
    <property type="match status" value="1"/>
</dbReference>
<dbReference type="SUPFAM" id="SSF54495">
    <property type="entry name" value="UBC-like"/>
    <property type="match status" value="1"/>
</dbReference>
<dbReference type="eggNOG" id="KOG4018">
    <property type="taxonomic scope" value="Eukaryota"/>
</dbReference>
<dbReference type="Gene3D" id="3.10.110.10">
    <property type="entry name" value="Ubiquitin Conjugating Enzyme"/>
    <property type="match status" value="1"/>
</dbReference>
<dbReference type="InterPro" id="IPR006575">
    <property type="entry name" value="RWD_dom"/>
</dbReference>
<dbReference type="EMBL" id="BDGX01000021">
    <property type="protein sequence ID" value="GAV50363.1"/>
    <property type="molecule type" value="Genomic_DNA"/>
</dbReference>
<evidence type="ECO:0000259" key="2">
    <source>
        <dbReference type="PROSITE" id="PS50908"/>
    </source>
</evidence>
<protein>
    <recommendedName>
        <fullName evidence="2">RWD domain-containing protein</fullName>
    </recommendedName>
</protein>
<accession>A0A1Q3A418</accession>
<name>A0A1Q3A418_ZYGRO</name>
<dbReference type="OMA" id="QWDEHKK"/>
<dbReference type="Proteomes" id="UP000187013">
    <property type="component" value="Unassembled WGS sequence"/>
</dbReference>
<evidence type="ECO:0000313" key="4">
    <source>
        <dbReference type="Proteomes" id="UP000187013"/>
    </source>
</evidence>
<dbReference type="GO" id="GO:1903833">
    <property type="term" value="P:positive regulation of cellular response to amino acid starvation"/>
    <property type="evidence" value="ECO:0007669"/>
    <property type="project" value="EnsemblFungi"/>
</dbReference>
<dbReference type="InterPro" id="IPR016135">
    <property type="entry name" value="UBQ-conjugating_enzyme/RWD"/>
</dbReference>
<sequence length="258" mass="30441">MDYQEEQNQELEVLESIYPDELQVMKRTYPDVHFRILLKLELPIEDLSILTKEHSIEVDFHLPANYPDEAPIIALHPVETSLAGYEDSKSKEDEEQAYDDHGNKIVSRLHDNANSIHFDSYIPELQVQIEEHIKDDMLLGMQMCFALLTSIKDHCESWFQEQFENLEKEHERELQEREKEEQRKFLGTAVTPKSFLEWRAKFRKEFKIDERDSSRRSLMHHGRLTGRQIFEEGLAGEEEEEEPNGEVDQLGNKLKKSI</sequence>
<proteinExistence type="predicted"/>
<dbReference type="GO" id="GO:0031333">
    <property type="term" value="P:negative regulation of protein-containing complex assembly"/>
    <property type="evidence" value="ECO:0007669"/>
    <property type="project" value="EnsemblFungi"/>
</dbReference>
<evidence type="ECO:0000313" key="3">
    <source>
        <dbReference type="EMBL" id="GAV50363.1"/>
    </source>
</evidence>
<dbReference type="PANTHER" id="PTHR12292">
    <property type="entry name" value="RWD DOMAIN-CONTAINING PROTEIN"/>
    <property type="match status" value="1"/>
</dbReference>
<dbReference type="GO" id="GO:0004860">
    <property type="term" value="F:protein kinase inhibitor activity"/>
    <property type="evidence" value="ECO:0007669"/>
    <property type="project" value="EnsemblFungi"/>
</dbReference>
<dbReference type="GO" id="GO:0002181">
    <property type="term" value="P:cytoplasmic translation"/>
    <property type="evidence" value="ECO:0007669"/>
    <property type="project" value="EnsemblFungi"/>
</dbReference>
<comment type="caution">
    <text evidence="3">The sequence shown here is derived from an EMBL/GenBank/DDBJ whole genome shotgun (WGS) entry which is preliminary data.</text>
</comment>
<dbReference type="AlphaFoldDB" id="A0A1Q3A418"/>
<dbReference type="GO" id="GO:0034198">
    <property type="term" value="P:cellular response to amino acid starvation"/>
    <property type="evidence" value="ECO:0007669"/>
    <property type="project" value="EnsemblFungi"/>
</dbReference>
<organism evidence="3 4">
    <name type="scientific">Zygosaccharomyces rouxii</name>
    <dbReference type="NCBI Taxonomy" id="4956"/>
    <lineage>
        <taxon>Eukaryota</taxon>
        <taxon>Fungi</taxon>
        <taxon>Dikarya</taxon>
        <taxon>Ascomycota</taxon>
        <taxon>Saccharomycotina</taxon>
        <taxon>Saccharomycetes</taxon>
        <taxon>Saccharomycetales</taxon>
        <taxon>Saccharomycetaceae</taxon>
        <taxon>Zygosaccharomyces</taxon>
    </lineage>
</organism>
<gene>
    <name evidence="3" type="ORF">ZYGR_0U02190</name>
</gene>
<feature type="region of interest" description="Disordered" evidence="1">
    <location>
        <begin position="231"/>
        <end position="258"/>
    </location>
</feature>
<dbReference type="InterPro" id="IPR040213">
    <property type="entry name" value="GIR2-like"/>
</dbReference>
<dbReference type="OrthoDB" id="277175at2759"/>
<dbReference type="Pfam" id="PF05773">
    <property type="entry name" value="RWD"/>
    <property type="match status" value="1"/>
</dbReference>
<evidence type="ECO:0000256" key="1">
    <source>
        <dbReference type="SAM" id="MobiDB-lite"/>
    </source>
</evidence>
<reference evidence="3 4" key="1">
    <citation type="submission" date="2016-08" db="EMBL/GenBank/DDBJ databases">
        <title>Draft genome sequence of allopolyploid Zygosaccharomyces rouxii.</title>
        <authorList>
            <person name="Watanabe J."/>
            <person name="Uehara K."/>
            <person name="Mogi Y."/>
            <person name="Tsukioka Y."/>
        </authorList>
    </citation>
    <scope>NUCLEOTIDE SEQUENCE [LARGE SCALE GENOMIC DNA]</scope>
    <source>
        <strain evidence="3 4">NBRC 110957</strain>
    </source>
</reference>
<feature type="domain" description="RWD" evidence="2">
    <location>
        <begin position="9"/>
        <end position="158"/>
    </location>
</feature>
<dbReference type="CDD" id="cd23824">
    <property type="entry name" value="RWD_ScGIR2-like"/>
    <property type="match status" value="1"/>
</dbReference>